<evidence type="ECO:0000313" key="4">
    <source>
        <dbReference type="Proteomes" id="UP000230002"/>
    </source>
</evidence>
<dbReference type="AlphaFoldDB" id="A0A2G8RW35"/>
<feature type="coiled-coil region" evidence="1">
    <location>
        <begin position="118"/>
        <end position="145"/>
    </location>
</feature>
<accession>A0A2G8RW35</accession>
<sequence length="184" mass="19927">MSLTSLPVNNTALYSVPKLAADGSNWITYKERILTCMGTRGLMRHLNGTARRPPNPPPWPRPSIATTSSASASSAKPAAAASSATTEGEDKSAATSQKPTASGSKVQPLSDPYVSLSDDDYFKKVEEAEAKADEYEQREFTTRQQIYSTISNTMLIKVKSLPVAAQVWAALGRYYNGVYKQQAC</sequence>
<evidence type="ECO:0000256" key="2">
    <source>
        <dbReference type="SAM" id="MobiDB-lite"/>
    </source>
</evidence>
<dbReference type="EMBL" id="AYKW01000045">
    <property type="protein sequence ID" value="PIL25721.1"/>
    <property type="molecule type" value="Genomic_DNA"/>
</dbReference>
<name>A0A2G8RW35_9APHY</name>
<feature type="compositionally biased region" description="Polar residues" evidence="2">
    <location>
        <begin position="93"/>
        <end position="107"/>
    </location>
</feature>
<proteinExistence type="predicted"/>
<keyword evidence="4" id="KW-1185">Reference proteome</keyword>
<feature type="region of interest" description="Disordered" evidence="2">
    <location>
        <begin position="45"/>
        <end position="113"/>
    </location>
</feature>
<evidence type="ECO:0000313" key="3">
    <source>
        <dbReference type="EMBL" id="PIL25721.1"/>
    </source>
</evidence>
<organism evidence="3 4">
    <name type="scientific">Ganoderma sinense ZZ0214-1</name>
    <dbReference type="NCBI Taxonomy" id="1077348"/>
    <lineage>
        <taxon>Eukaryota</taxon>
        <taxon>Fungi</taxon>
        <taxon>Dikarya</taxon>
        <taxon>Basidiomycota</taxon>
        <taxon>Agaricomycotina</taxon>
        <taxon>Agaricomycetes</taxon>
        <taxon>Polyporales</taxon>
        <taxon>Polyporaceae</taxon>
        <taxon>Ganoderma</taxon>
    </lineage>
</organism>
<dbReference type="Proteomes" id="UP000230002">
    <property type="component" value="Unassembled WGS sequence"/>
</dbReference>
<comment type="caution">
    <text evidence="3">The sequence shown here is derived from an EMBL/GenBank/DDBJ whole genome shotgun (WGS) entry which is preliminary data.</text>
</comment>
<gene>
    <name evidence="3" type="ORF">GSI_11471</name>
</gene>
<reference evidence="3 4" key="1">
    <citation type="journal article" date="2015" name="Sci. Rep.">
        <title>Chromosome-level genome map provides insights into diverse defense mechanisms in the medicinal fungus Ganoderma sinense.</title>
        <authorList>
            <person name="Zhu Y."/>
            <person name="Xu J."/>
            <person name="Sun C."/>
            <person name="Zhou S."/>
            <person name="Xu H."/>
            <person name="Nelson D.R."/>
            <person name="Qian J."/>
            <person name="Song J."/>
            <person name="Luo H."/>
            <person name="Xiang L."/>
            <person name="Li Y."/>
            <person name="Xu Z."/>
            <person name="Ji A."/>
            <person name="Wang L."/>
            <person name="Lu S."/>
            <person name="Hayward A."/>
            <person name="Sun W."/>
            <person name="Li X."/>
            <person name="Schwartz D.C."/>
            <person name="Wang Y."/>
            <person name="Chen S."/>
        </authorList>
    </citation>
    <scope>NUCLEOTIDE SEQUENCE [LARGE SCALE GENOMIC DNA]</scope>
    <source>
        <strain evidence="3 4">ZZ0214-1</strain>
    </source>
</reference>
<protein>
    <submittedName>
        <fullName evidence="3">Uncharacterized protein</fullName>
    </submittedName>
</protein>
<dbReference type="OrthoDB" id="2752444at2759"/>
<dbReference type="STRING" id="1077348.A0A2G8RW35"/>
<evidence type="ECO:0000256" key="1">
    <source>
        <dbReference type="SAM" id="Coils"/>
    </source>
</evidence>
<keyword evidence="1" id="KW-0175">Coiled coil</keyword>
<feature type="compositionally biased region" description="Low complexity" evidence="2">
    <location>
        <begin position="62"/>
        <end position="86"/>
    </location>
</feature>